<proteinExistence type="predicted"/>
<feature type="transmembrane region" description="Helical" evidence="1">
    <location>
        <begin position="26"/>
        <end position="46"/>
    </location>
</feature>
<feature type="transmembrane region" description="Helical" evidence="1">
    <location>
        <begin position="362"/>
        <end position="383"/>
    </location>
</feature>
<organism evidence="2 3">
    <name type="scientific">Ferroacidibacillus organovorans</name>
    <dbReference type="NCBI Taxonomy" id="1765683"/>
    <lineage>
        <taxon>Bacteria</taxon>
        <taxon>Bacillati</taxon>
        <taxon>Bacillota</taxon>
        <taxon>Bacilli</taxon>
        <taxon>Bacillales</taxon>
        <taxon>Alicyclobacillaceae</taxon>
        <taxon>Ferroacidibacillus</taxon>
    </lineage>
</organism>
<sequence length="499" mass="57369">MTAFHILNADIRQYWNKYVRFHRGRLGIWIIVGYVLLVLGFWNGSGPTLVDLPTMSRLSLYLMITVVTTLSSTWSRAYHYLFVRQEAKLLRQFRVPTFTLIMSFTLVIVLEGIFSSLAYTITFSFSNIHPLLLFVLLFVARIVTVTCTTWFVVFTITYIRQYRALYVICEMVFKSVSGLVTFGFALILLLRHDQFLMSVMDTLDSRWILSGLLAGVLTVGIFVVVHMRSRRFTIRFTTMRKTSGLRRTLGHTKRMRWIPANQTLALVMKDIYGQITLGYLLRLATFTGILLILRFALVAGPIVPVPRIYVLSMLLLFPSHIAWFNLWLTMILFLEPCSTVFQDEVSVRRLYWLFHIPMWKVLLSKWLFIIGMGFVPLLVGLTINREWILSATSVWSVVLSIIILIQVLTCVVLVSSVSLVSVRGTLVNKTQLQQVPQVPSATIALAWGFIDTFVVSFFDLVVHVHVSIEVNLLLVVILSVFLFSYWPKLLKSWYRAHGI</sequence>
<feature type="transmembrane region" description="Helical" evidence="1">
    <location>
        <begin position="468"/>
        <end position="486"/>
    </location>
</feature>
<feature type="transmembrane region" description="Helical" evidence="1">
    <location>
        <begin position="441"/>
        <end position="462"/>
    </location>
</feature>
<dbReference type="AlphaFoldDB" id="A0A101XRE3"/>
<dbReference type="EMBL" id="LPVJ01000026">
    <property type="protein sequence ID" value="KUO96152.1"/>
    <property type="molecule type" value="Genomic_DNA"/>
</dbReference>
<gene>
    <name evidence="2" type="ORF">ATW55_05475</name>
</gene>
<feature type="transmembrane region" description="Helical" evidence="1">
    <location>
        <begin position="395"/>
        <end position="420"/>
    </location>
</feature>
<dbReference type="RefSeq" id="WP_067714773.1">
    <property type="nucleotide sequence ID" value="NZ_LPVJ01000026.1"/>
</dbReference>
<feature type="transmembrane region" description="Helical" evidence="1">
    <location>
        <begin position="165"/>
        <end position="187"/>
    </location>
</feature>
<feature type="transmembrane region" description="Helical" evidence="1">
    <location>
        <begin position="98"/>
        <end position="119"/>
    </location>
</feature>
<accession>A0A101XRE3</accession>
<feature type="transmembrane region" description="Helical" evidence="1">
    <location>
        <begin position="58"/>
        <end position="77"/>
    </location>
</feature>
<keyword evidence="3" id="KW-1185">Reference proteome</keyword>
<feature type="transmembrane region" description="Helical" evidence="1">
    <location>
        <begin position="279"/>
        <end position="302"/>
    </location>
</feature>
<keyword evidence="1" id="KW-1133">Transmembrane helix</keyword>
<dbReference type="Proteomes" id="UP000053557">
    <property type="component" value="Unassembled WGS sequence"/>
</dbReference>
<evidence type="ECO:0000256" key="1">
    <source>
        <dbReference type="SAM" id="Phobius"/>
    </source>
</evidence>
<feature type="transmembrane region" description="Helical" evidence="1">
    <location>
        <begin position="322"/>
        <end position="341"/>
    </location>
</feature>
<dbReference type="OrthoDB" id="9921802at2"/>
<reference evidence="2 3" key="1">
    <citation type="submission" date="2015-12" db="EMBL/GenBank/DDBJ databases">
        <title>Draft genome sequence of Acidibacillus ferrooxidans ITV001, isolated from a chalcopyrite acid mine drainage site in Brazil.</title>
        <authorList>
            <person name="Dall'Agnol H."/>
            <person name="Nancucheo I."/>
            <person name="Johnson B."/>
            <person name="Oliveira R."/>
            <person name="Leite L."/>
            <person name="Pylro V."/>
            <person name="Nunes G.L."/>
            <person name="Tzotzos G."/>
            <person name="Fernandes G.R."/>
            <person name="Dutra J."/>
            <person name="Orellana S.C."/>
            <person name="Oliveira G."/>
        </authorList>
    </citation>
    <scope>NUCLEOTIDE SEQUENCE [LARGE SCALE GENOMIC DNA]</scope>
    <source>
        <strain evidence="3">ITV01</strain>
    </source>
</reference>
<evidence type="ECO:0000313" key="3">
    <source>
        <dbReference type="Proteomes" id="UP000053557"/>
    </source>
</evidence>
<feature type="transmembrane region" description="Helical" evidence="1">
    <location>
        <begin position="207"/>
        <end position="225"/>
    </location>
</feature>
<comment type="caution">
    <text evidence="2">The sequence shown here is derived from an EMBL/GenBank/DDBJ whole genome shotgun (WGS) entry which is preliminary data.</text>
</comment>
<feature type="transmembrane region" description="Helical" evidence="1">
    <location>
        <begin position="131"/>
        <end position="153"/>
    </location>
</feature>
<keyword evidence="1" id="KW-0472">Membrane</keyword>
<keyword evidence="1" id="KW-0812">Transmembrane</keyword>
<evidence type="ECO:0000313" key="2">
    <source>
        <dbReference type="EMBL" id="KUO96152.1"/>
    </source>
</evidence>
<name>A0A101XRE3_9BACL</name>
<protein>
    <submittedName>
        <fullName evidence="2">Uncharacterized protein</fullName>
    </submittedName>
</protein>